<name>A0AAT9J990_9VIRU</name>
<protein>
    <submittedName>
        <fullName evidence="1">ORF8</fullName>
    </submittedName>
</protein>
<dbReference type="EMBL" id="BK067784">
    <property type="protein sequence ID" value="DBA51774.1"/>
    <property type="molecule type" value="Genomic_DNA"/>
</dbReference>
<sequence>MTLKHTLENYLGNLVNSDERVKENLDKIFPNDSTLKGILDNINSGVQTDPQEGETETMAKFEKTDSEYISGNDLVGIEGVRFEILTEAREESTNFGIKPKCSVKVLKNGVTSEQKWNLNLQNINFLIDNFGGESTAWIGKSVGVYVENIKGNNAIRIKA</sequence>
<evidence type="ECO:0000313" key="1">
    <source>
        <dbReference type="EMBL" id="DBA51774.1"/>
    </source>
</evidence>
<reference evidence="1" key="1">
    <citation type="journal article" date="2024" name="Environ. Microbiol. Rep.">
        <title>Hiding in plain sight: The discovery of complete genomes of 11 hypothetical spindle-shaped viruses that putatively infect mesophilic ammonia-oxidizing archaea.</title>
        <authorList>
            <person name="Ni Y."/>
            <person name="Xu T."/>
            <person name="Yan S."/>
            <person name="Chen L."/>
            <person name="Wang Y."/>
        </authorList>
    </citation>
    <scope>NUCLEOTIDE SEQUENCE</scope>
    <source>
        <strain evidence="1">NMH1</strain>
    </source>
</reference>
<reference evidence="1" key="2">
    <citation type="submission" date="2024-03" db="EMBL/GenBank/DDBJ databases">
        <authorList>
            <person name="Ni Y."/>
            <person name="Xu T."/>
            <person name="Yan S."/>
            <person name="Chen L."/>
            <person name="Wang Y."/>
        </authorList>
    </citation>
    <scope>NUCLEOTIDE SEQUENCE</scope>
    <source>
        <strain evidence="1">NMH1</strain>
    </source>
</reference>
<accession>A0AAT9J990</accession>
<proteinExistence type="predicted"/>
<organism evidence="1">
    <name type="scientific">Nitrosopumilaceae spindle-shaped virus</name>
    <dbReference type="NCBI Taxonomy" id="3065433"/>
    <lineage>
        <taxon>Viruses</taxon>
    </lineage>
</organism>